<dbReference type="InterPro" id="IPR025961">
    <property type="entry name" value="Metal_resist"/>
</dbReference>
<dbReference type="EMBL" id="DTMF01000040">
    <property type="protein sequence ID" value="HGF33048.1"/>
    <property type="molecule type" value="Genomic_DNA"/>
</dbReference>
<protein>
    <submittedName>
        <fullName evidence="1">Periplasmic heavy metal sensor</fullName>
    </submittedName>
</protein>
<evidence type="ECO:0000313" key="1">
    <source>
        <dbReference type="EMBL" id="HGF33048.1"/>
    </source>
</evidence>
<dbReference type="Pfam" id="PF13801">
    <property type="entry name" value="Metal_resist"/>
    <property type="match status" value="1"/>
</dbReference>
<dbReference type="Gene3D" id="1.20.120.1490">
    <property type="match status" value="1"/>
</dbReference>
<dbReference type="AlphaFoldDB" id="A0A7C3Z1C4"/>
<proteinExistence type="predicted"/>
<name>A0A7C3Z1C4_9BACT</name>
<gene>
    <name evidence="1" type="ORF">ENW96_01490</name>
</gene>
<comment type="caution">
    <text evidence="1">The sequence shown here is derived from an EMBL/GenBank/DDBJ whole genome shotgun (WGS) entry which is preliminary data.</text>
</comment>
<reference evidence="1" key="1">
    <citation type="journal article" date="2020" name="mSystems">
        <title>Genome- and Community-Level Interaction Insights into Carbon Utilization and Element Cycling Functions of Hydrothermarchaeota in Hydrothermal Sediment.</title>
        <authorList>
            <person name="Zhou Z."/>
            <person name="Liu Y."/>
            <person name="Xu W."/>
            <person name="Pan J."/>
            <person name="Luo Z.H."/>
            <person name="Li M."/>
        </authorList>
    </citation>
    <scope>NUCLEOTIDE SEQUENCE [LARGE SCALE GENOMIC DNA]</scope>
    <source>
        <strain evidence="1">SpSt-897</strain>
    </source>
</reference>
<accession>A0A7C3Z1C4</accession>
<sequence>MRQQTGFRAGQVVFAVILALLVLNPEAGLGKSRHGLSTQERETLVQEVGLTPEQATALQTLDDKFDQAREGIIAGIRTDEVELEKALAASRPDAARIKTLVDALTQGHDRLMQTFKAQRQEEMELMTPVQQGRFLLVLKRWHEELEKGQEK</sequence>
<organism evidence="1">
    <name type="scientific">Desulfobacca acetoxidans</name>
    <dbReference type="NCBI Taxonomy" id="60893"/>
    <lineage>
        <taxon>Bacteria</taxon>
        <taxon>Pseudomonadati</taxon>
        <taxon>Thermodesulfobacteriota</taxon>
        <taxon>Desulfobaccia</taxon>
        <taxon>Desulfobaccales</taxon>
        <taxon>Desulfobaccaceae</taxon>
        <taxon>Desulfobacca</taxon>
    </lineage>
</organism>